<comment type="caution">
    <text evidence="2">The sequence shown here is derived from an EMBL/GenBank/DDBJ whole genome shotgun (WGS) entry which is preliminary data.</text>
</comment>
<protein>
    <submittedName>
        <fullName evidence="2">Uncharacterized protein</fullName>
    </submittedName>
</protein>
<sequence>MPSTISGCCTKDFANRYANAGDSATSSIADAGARAFSVHSVYVPVSGPHTDPVTISPATKSPSPAPTIASPPAPTSGPSPAMEPASDIPPNGAFSMNRVHVAGTAVTGIFLSMALM</sequence>
<reference evidence="2 3" key="1">
    <citation type="submission" date="2019-07" db="EMBL/GenBank/DDBJ databases">
        <title>De Novo Assembly of kiwifruit Actinidia rufa.</title>
        <authorList>
            <person name="Sugita-Konishi S."/>
            <person name="Sato K."/>
            <person name="Mori E."/>
            <person name="Abe Y."/>
            <person name="Kisaki G."/>
            <person name="Hamano K."/>
            <person name="Suezawa K."/>
            <person name="Otani M."/>
            <person name="Fukuda T."/>
            <person name="Manabe T."/>
            <person name="Gomi K."/>
            <person name="Tabuchi M."/>
            <person name="Akimitsu K."/>
            <person name="Kataoka I."/>
        </authorList>
    </citation>
    <scope>NUCLEOTIDE SEQUENCE [LARGE SCALE GENOMIC DNA]</scope>
    <source>
        <strain evidence="3">cv. Fuchu</strain>
    </source>
</reference>
<organism evidence="2 3">
    <name type="scientific">Actinidia rufa</name>
    <dbReference type="NCBI Taxonomy" id="165716"/>
    <lineage>
        <taxon>Eukaryota</taxon>
        <taxon>Viridiplantae</taxon>
        <taxon>Streptophyta</taxon>
        <taxon>Embryophyta</taxon>
        <taxon>Tracheophyta</taxon>
        <taxon>Spermatophyta</taxon>
        <taxon>Magnoliopsida</taxon>
        <taxon>eudicotyledons</taxon>
        <taxon>Gunneridae</taxon>
        <taxon>Pentapetalae</taxon>
        <taxon>asterids</taxon>
        <taxon>Ericales</taxon>
        <taxon>Actinidiaceae</taxon>
        <taxon>Actinidia</taxon>
    </lineage>
</organism>
<dbReference type="OrthoDB" id="1745650at2759"/>
<name>A0A7J0H672_9ERIC</name>
<dbReference type="EMBL" id="BJWL01000027">
    <property type="protein sequence ID" value="GFZ18582.1"/>
    <property type="molecule type" value="Genomic_DNA"/>
</dbReference>
<proteinExistence type="predicted"/>
<dbReference type="Proteomes" id="UP000585474">
    <property type="component" value="Unassembled WGS sequence"/>
</dbReference>
<feature type="compositionally biased region" description="Pro residues" evidence="1">
    <location>
        <begin position="63"/>
        <end position="77"/>
    </location>
</feature>
<gene>
    <name evidence="2" type="ORF">Acr_27g0003210</name>
</gene>
<evidence type="ECO:0000256" key="1">
    <source>
        <dbReference type="SAM" id="MobiDB-lite"/>
    </source>
</evidence>
<feature type="region of interest" description="Disordered" evidence="1">
    <location>
        <begin position="49"/>
        <end position="94"/>
    </location>
</feature>
<dbReference type="AlphaFoldDB" id="A0A7J0H672"/>
<evidence type="ECO:0000313" key="3">
    <source>
        <dbReference type="Proteomes" id="UP000585474"/>
    </source>
</evidence>
<keyword evidence="3" id="KW-1185">Reference proteome</keyword>
<evidence type="ECO:0000313" key="2">
    <source>
        <dbReference type="EMBL" id="GFZ18582.1"/>
    </source>
</evidence>
<accession>A0A7J0H672</accession>